<keyword evidence="6 8" id="KW-0058">Aromatic hydrocarbons catabolism</keyword>
<evidence type="ECO:0000256" key="7">
    <source>
        <dbReference type="ARBA" id="ARBA00023235"/>
    </source>
</evidence>
<dbReference type="PIRSF" id="PIRSF001486">
    <property type="entry name" value="CatC"/>
    <property type="match status" value="1"/>
</dbReference>
<dbReference type="InterPro" id="IPR026029">
    <property type="entry name" value="MLI_dom"/>
</dbReference>
<dbReference type="SUPFAM" id="SSF54909">
    <property type="entry name" value="Dimeric alpha+beta barrel"/>
    <property type="match status" value="1"/>
</dbReference>
<comment type="caution">
    <text evidence="10">The sequence shown here is derived from an EMBL/GenBank/DDBJ whole genome shotgun (WGS) entry which is preliminary data.</text>
</comment>
<evidence type="ECO:0000256" key="6">
    <source>
        <dbReference type="ARBA" id="ARBA00022797"/>
    </source>
</evidence>
<dbReference type="Proteomes" id="UP001160334">
    <property type="component" value="Unassembled WGS sequence"/>
</dbReference>
<evidence type="ECO:0000256" key="4">
    <source>
        <dbReference type="ARBA" id="ARBA00011365"/>
    </source>
</evidence>
<keyword evidence="7 8" id="KW-0413">Isomerase</keyword>
<comment type="similarity">
    <text evidence="3 8">Belongs to the muconolactone Delta-isomerase family.</text>
</comment>
<protein>
    <recommendedName>
        <fullName evidence="5 8">Muconolactone Delta-isomerase</fullName>
        <shortName evidence="8">MIase</shortName>
        <ecNumber evidence="5 8">5.3.3.4</ecNumber>
    </recommendedName>
</protein>
<name>A0ABT6M8Y5_9NOCA</name>
<dbReference type="Pfam" id="PF02426">
    <property type="entry name" value="MIase"/>
    <property type="match status" value="1"/>
</dbReference>
<evidence type="ECO:0000256" key="8">
    <source>
        <dbReference type="PIRNR" id="PIRNR001486"/>
    </source>
</evidence>
<dbReference type="EC" id="5.3.3.4" evidence="5 8"/>
<evidence type="ECO:0000256" key="5">
    <source>
        <dbReference type="ARBA" id="ARBA00012070"/>
    </source>
</evidence>
<dbReference type="InterPro" id="IPR003464">
    <property type="entry name" value="Muconolactone_d_Isoase"/>
</dbReference>
<dbReference type="InterPro" id="IPR011008">
    <property type="entry name" value="Dimeric_a/b-barrel"/>
</dbReference>
<dbReference type="RefSeq" id="WP_280760114.1">
    <property type="nucleotide sequence ID" value="NZ_JARXVC010000004.1"/>
</dbReference>
<organism evidence="10 11">
    <name type="scientific">Prescottella agglutinans</name>
    <dbReference type="NCBI Taxonomy" id="1644129"/>
    <lineage>
        <taxon>Bacteria</taxon>
        <taxon>Bacillati</taxon>
        <taxon>Actinomycetota</taxon>
        <taxon>Actinomycetes</taxon>
        <taxon>Mycobacteriales</taxon>
        <taxon>Nocardiaceae</taxon>
        <taxon>Prescottella</taxon>
    </lineage>
</organism>
<dbReference type="EMBL" id="JARXVC010000004">
    <property type="protein sequence ID" value="MDH6280772.1"/>
    <property type="molecule type" value="Genomic_DNA"/>
</dbReference>
<evidence type="ECO:0000256" key="1">
    <source>
        <dbReference type="ARBA" id="ARBA00001739"/>
    </source>
</evidence>
<keyword evidence="11" id="KW-1185">Reference proteome</keyword>
<evidence type="ECO:0000256" key="3">
    <source>
        <dbReference type="ARBA" id="ARBA00010882"/>
    </source>
</evidence>
<comment type="subunit">
    <text evidence="4">Homodecamer.</text>
</comment>
<comment type="pathway">
    <text evidence="2 8">Aromatic compound metabolism; beta-ketoadipate pathway; 5-oxo-4,5-dihydro-2-furylacetate from catechol: step 3/3.</text>
</comment>
<reference evidence="10 11" key="1">
    <citation type="submission" date="2023-04" db="EMBL/GenBank/DDBJ databases">
        <title>Forest soil microbial communities from Buena Vista Peninsula, Colon Province, Panama.</title>
        <authorList>
            <person name="Bouskill N."/>
        </authorList>
    </citation>
    <scope>NUCLEOTIDE SEQUENCE [LARGE SCALE GENOMIC DNA]</scope>
    <source>
        <strain evidence="10 11">CFH S0262</strain>
    </source>
</reference>
<feature type="domain" description="Muconolactone isomerase" evidence="9">
    <location>
        <begin position="1"/>
        <end position="89"/>
    </location>
</feature>
<proteinExistence type="inferred from homology"/>
<comment type="catalytic activity">
    <reaction evidence="1 8">
        <text>(S)-muconolactone = (4,5-dihydro-5-oxofuran-2-yl)-acetate</text>
        <dbReference type="Rhea" id="RHEA:12348"/>
        <dbReference type="ChEBI" id="CHEBI:58425"/>
        <dbReference type="ChEBI" id="CHEBI:58736"/>
        <dbReference type="EC" id="5.3.3.4"/>
    </reaction>
</comment>
<dbReference type="Gene3D" id="3.30.70.1060">
    <property type="entry name" value="Dimeric alpha+beta barrel"/>
    <property type="match status" value="1"/>
</dbReference>
<dbReference type="GO" id="GO:0016159">
    <property type="term" value="F:muconolactone delta-isomerase activity"/>
    <property type="evidence" value="ECO:0007669"/>
    <property type="project" value="UniProtKB-EC"/>
</dbReference>
<accession>A0ABT6M8Y5</accession>
<evidence type="ECO:0000313" key="11">
    <source>
        <dbReference type="Proteomes" id="UP001160334"/>
    </source>
</evidence>
<gene>
    <name evidence="10" type="ORF">M2280_001985</name>
</gene>
<evidence type="ECO:0000259" key="9">
    <source>
        <dbReference type="Pfam" id="PF02426"/>
    </source>
</evidence>
<evidence type="ECO:0000313" key="10">
    <source>
        <dbReference type="EMBL" id="MDH6280772.1"/>
    </source>
</evidence>
<evidence type="ECO:0000256" key="2">
    <source>
        <dbReference type="ARBA" id="ARBA00005193"/>
    </source>
</evidence>
<sequence length="91" mass="10358">MEFLVRFEANPPADMATEERERLRGLERARAAELRAAGILKRLWRVPGRRGVVGLWQAEDATVLHDALASLPMFPWMEAVVEPLATHPQER</sequence>